<keyword evidence="5" id="KW-1185">Reference proteome</keyword>
<reference evidence="4 5" key="1">
    <citation type="submission" date="2023-07" db="EMBL/GenBank/DDBJ databases">
        <title>Paenibacillus sp. JX-17 nov. isolated from soil.</title>
        <authorList>
            <person name="Wan Y."/>
            <person name="Liu B."/>
        </authorList>
    </citation>
    <scope>NUCLEOTIDE SEQUENCE [LARGE SCALE GENOMIC DNA]</scope>
    <source>
        <strain evidence="4 5">JX-17</strain>
    </source>
</reference>
<feature type="signal peptide" evidence="2">
    <location>
        <begin position="1"/>
        <end position="26"/>
    </location>
</feature>
<evidence type="ECO:0000256" key="1">
    <source>
        <dbReference type="ARBA" id="ARBA00009820"/>
    </source>
</evidence>
<dbReference type="Proteomes" id="UP001240171">
    <property type="component" value="Unassembled WGS sequence"/>
</dbReference>
<dbReference type="Pfam" id="PF07833">
    <property type="entry name" value="Cu_amine_oxidN1"/>
    <property type="match status" value="1"/>
</dbReference>
<proteinExistence type="inferred from homology"/>
<gene>
    <name evidence="4" type="ORF">Q5741_07790</name>
</gene>
<evidence type="ECO:0000313" key="5">
    <source>
        <dbReference type="Proteomes" id="UP001240171"/>
    </source>
</evidence>
<evidence type="ECO:0000259" key="3">
    <source>
        <dbReference type="Pfam" id="PF07833"/>
    </source>
</evidence>
<dbReference type="PANTHER" id="PTHR36842:SF1">
    <property type="entry name" value="PROTEIN TOLB"/>
    <property type="match status" value="1"/>
</dbReference>
<dbReference type="InterPro" id="IPR012854">
    <property type="entry name" value="Cu_amine_oxidase-like_N"/>
</dbReference>
<feature type="chain" id="PRO_5045487682" evidence="2">
    <location>
        <begin position="27"/>
        <end position="472"/>
    </location>
</feature>
<dbReference type="EMBL" id="JAUQTB010000003">
    <property type="protein sequence ID" value="MDO7906318.1"/>
    <property type="molecule type" value="Genomic_DNA"/>
</dbReference>
<dbReference type="PANTHER" id="PTHR36842">
    <property type="entry name" value="PROTEIN TOLB HOMOLOG"/>
    <property type="match status" value="1"/>
</dbReference>
<evidence type="ECO:0000313" key="4">
    <source>
        <dbReference type="EMBL" id="MDO7906318.1"/>
    </source>
</evidence>
<organism evidence="4 5">
    <name type="scientific">Paenibacillus lacisoli</name>
    <dbReference type="NCBI Taxonomy" id="3064525"/>
    <lineage>
        <taxon>Bacteria</taxon>
        <taxon>Bacillati</taxon>
        <taxon>Bacillota</taxon>
        <taxon>Bacilli</taxon>
        <taxon>Bacillales</taxon>
        <taxon>Paenibacillaceae</taxon>
        <taxon>Paenibacillus</taxon>
    </lineage>
</organism>
<accession>A0ABT9CAN4</accession>
<name>A0ABT9CAN4_9BACL</name>
<evidence type="ECO:0000256" key="2">
    <source>
        <dbReference type="SAM" id="SignalP"/>
    </source>
</evidence>
<dbReference type="Gene3D" id="2.120.10.30">
    <property type="entry name" value="TolB, C-terminal domain"/>
    <property type="match status" value="2"/>
</dbReference>
<protein>
    <submittedName>
        <fullName evidence="4">Stalk domain-containing protein</fullName>
    </submittedName>
</protein>
<dbReference type="Pfam" id="PF07676">
    <property type="entry name" value="PD40"/>
    <property type="match status" value="1"/>
</dbReference>
<keyword evidence="2" id="KW-0732">Signal</keyword>
<comment type="similarity">
    <text evidence="1">Belongs to the TolB family.</text>
</comment>
<dbReference type="SUPFAM" id="SSF82171">
    <property type="entry name" value="DPP6 N-terminal domain-like"/>
    <property type="match status" value="1"/>
</dbReference>
<sequence>MWNKKVLLIPALVSALTLAAAGAANAAVPQTTKSNVQIQTVKYVINGIENSVNTVLINNKTFISLQSLGSALGADLSSKSDGTVSIDTAEHRVALHSGSAAMTVDGTSVSLPSAVQKINGSHYVELTSFIQAIGGLVAKNTTGQLSIITFAPIGEVDQISWVAGSRLLASVTTDSGRADYLVDPDTGYHELLLVTSDASELVVAPGGDKAVYAEADGKVYQISLPSGLRSLISADTSIKNELQWSADGKSIYFLQGDKGSVIGQISTADGKVTKVLDDKVDYKENLSVSADGKKFAYTVVKTGTVTADSSKPVDQDDVSINLDGTEPQIFMFDASVKDAKPQALTTGKDDKVYVTLSPDGKSVYYVSVQDDKPAKLVAVGADGKSADVYADQDVLEAVLSQGKMVLLTAGAAGQTQVQELDLASGSKRLLGAGADSLSEVTVGSSNNIAAVNNGVVQVYAGGQWKSLTRTGE</sequence>
<feature type="domain" description="Copper amine oxidase-like N-terminal" evidence="3">
    <location>
        <begin position="46"/>
        <end position="141"/>
    </location>
</feature>
<dbReference type="InterPro" id="IPR011042">
    <property type="entry name" value="6-blade_b-propeller_TolB-like"/>
</dbReference>
<dbReference type="RefSeq" id="WP_305023517.1">
    <property type="nucleotide sequence ID" value="NZ_JAUQTB010000003.1"/>
</dbReference>
<comment type="caution">
    <text evidence="4">The sequence shown here is derived from an EMBL/GenBank/DDBJ whole genome shotgun (WGS) entry which is preliminary data.</text>
</comment>
<dbReference type="InterPro" id="IPR011659">
    <property type="entry name" value="WD40"/>
</dbReference>